<evidence type="ECO:0000313" key="6">
    <source>
        <dbReference type="Proteomes" id="UP000738431"/>
    </source>
</evidence>
<proteinExistence type="predicted"/>
<reference evidence="5 6" key="1">
    <citation type="submission" date="2023-12" db="EMBL/GenBank/DDBJ databases">
        <title>Description of an unclassified Opitutus bacterium of Verrucomicrobiota.</title>
        <authorList>
            <person name="Zhang D.-F."/>
        </authorList>
    </citation>
    <scope>NUCLEOTIDE SEQUENCE [LARGE SCALE GENOMIC DNA]</scope>
    <source>
        <strain evidence="5 6">WL0086</strain>
    </source>
</reference>
<keyword evidence="3" id="KW-0804">Transcription</keyword>
<dbReference type="Gene3D" id="1.10.10.60">
    <property type="entry name" value="Homeodomain-like"/>
    <property type="match status" value="1"/>
</dbReference>
<dbReference type="PRINTS" id="PR00032">
    <property type="entry name" value="HTHARAC"/>
</dbReference>
<evidence type="ECO:0000313" key="5">
    <source>
        <dbReference type="EMBL" id="WRQ88870.1"/>
    </source>
</evidence>
<name>A0ABZ1CB44_9BACT</name>
<dbReference type="RefSeq" id="WP_221033114.1">
    <property type="nucleotide sequence ID" value="NZ_CP139781.1"/>
</dbReference>
<dbReference type="InterPro" id="IPR020449">
    <property type="entry name" value="Tscrpt_reg_AraC-type_HTH"/>
</dbReference>
<organism evidence="5 6">
    <name type="scientific">Actomonas aquatica</name>
    <dbReference type="NCBI Taxonomy" id="2866162"/>
    <lineage>
        <taxon>Bacteria</taxon>
        <taxon>Pseudomonadati</taxon>
        <taxon>Verrucomicrobiota</taxon>
        <taxon>Opitutia</taxon>
        <taxon>Opitutales</taxon>
        <taxon>Opitutaceae</taxon>
        <taxon>Actomonas</taxon>
    </lineage>
</organism>
<accession>A0ABZ1CB44</accession>
<dbReference type="InterPro" id="IPR037923">
    <property type="entry name" value="HTH-like"/>
</dbReference>
<gene>
    <name evidence="5" type="ORF">K1X11_005595</name>
</gene>
<dbReference type="PROSITE" id="PS01124">
    <property type="entry name" value="HTH_ARAC_FAMILY_2"/>
    <property type="match status" value="1"/>
</dbReference>
<dbReference type="InterPro" id="IPR018060">
    <property type="entry name" value="HTH_AraC"/>
</dbReference>
<evidence type="ECO:0000259" key="4">
    <source>
        <dbReference type="PROSITE" id="PS01124"/>
    </source>
</evidence>
<keyword evidence="6" id="KW-1185">Reference proteome</keyword>
<dbReference type="EMBL" id="CP139781">
    <property type="protein sequence ID" value="WRQ88870.1"/>
    <property type="molecule type" value="Genomic_DNA"/>
</dbReference>
<dbReference type="InterPro" id="IPR003313">
    <property type="entry name" value="AraC-bd"/>
</dbReference>
<dbReference type="SMART" id="SM00342">
    <property type="entry name" value="HTH_ARAC"/>
    <property type="match status" value="1"/>
</dbReference>
<evidence type="ECO:0000256" key="1">
    <source>
        <dbReference type="ARBA" id="ARBA00023015"/>
    </source>
</evidence>
<dbReference type="Gene3D" id="2.60.120.10">
    <property type="entry name" value="Jelly Rolls"/>
    <property type="match status" value="1"/>
</dbReference>
<dbReference type="InterPro" id="IPR014710">
    <property type="entry name" value="RmlC-like_jellyroll"/>
</dbReference>
<dbReference type="SUPFAM" id="SSF51215">
    <property type="entry name" value="Regulatory protein AraC"/>
    <property type="match status" value="1"/>
</dbReference>
<sequence>MASYRQGLHQPGKYHLMTLAESEREGHDRHVPHRHDFFEIVWIQRGHGHVSCDLNGFEYRTNTLLIVSPGQFHAWRRESETEGFIAGFSPDFLAVNSEHPGLLAKMPFLYPENLDPILHLDRVEAGRVDQIFEQFQDLARQDAPGRDDLARGFLLVLLSYMRQLFAHRNQTADTPTRGESELLVQRFRLALEEHIPEVVEVGEFAELLGVSRTHLNNGLRRCTGRSASELIHERMLLEAKRRLLHSSLTIAEIAYELRFQDPSYFGRFFRKYTGVTPGVYRGSMQQELLAG</sequence>
<feature type="domain" description="HTH araC/xylS-type" evidence="4">
    <location>
        <begin position="185"/>
        <end position="283"/>
    </location>
</feature>
<evidence type="ECO:0000256" key="3">
    <source>
        <dbReference type="ARBA" id="ARBA00023163"/>
    </source>
</evidence>
<dbReference type="InterPro" id="IPR009057">
    <property type="entry name" value="Homeodomain-like_sf"/>
</dbReference>
<protein>
    <submittedName>
        <fullName evidence="5">AraC family transcriptional regulator</fullName>
    </submittedName>
</protein>
<dbReference type="SUPFAM" id="SSF46689">
    <property type="entry name" value="Homeodomain-like"/>
    <property type="match status" value="1"/>
</dbReference>
<dbReference type="Proteomes" id="UP000738431">
    <property type="component" value="Chromosome"/>
</dbReference>
<dbReference type="Pfam" id="PF12833">
    <property type="entry name" value="HTH_18"/>
    <property type="match status" value="1"/>
</dbReference>
<dbReference type="PANTHER" id="PTHR43280">
    <property type="entry name" value="ARAC-FAMILY TRANSCRIPTIONAL REGULATOR"/>
    <property type="match status" value="1"/>
</dbReference>
<dbReference type="PANTHER" id="PTHR43280:SF32">
    <property type="entry name" value="TRANSCRIPTIONAL REGULATORY PROTEIN"/>
    <property type="match status" value="1"/>
</dbReference>
<keyword evidence="2" id="KW-0238">DNA-binding</keyword>
<dbReference type="Pfam" id="PF02311">
    <property type="entry name" value="AraC_binding"/>
    <property type="match status" value="1"/>
</dbReference>
<evidence type="ECO:0000256" key="2">
    <source>
        <dbReference type="ARBA" id="ARBA00023125"/>
    </source>
</evidence>
<keyword evidence="1" id="KW-0805">Transcription regulation</keyword>